<keyword evidence="9" id="KW-0547">Nucleotide-binding</keyword>
<keyword evidence="7" id="KW-0540">Nuclease</keyword>
<dbReference type="GO" id="GO:0046872">
    <property type="term" value="F:metal ion binding"/>
    <property type="evidence" value="ECO:0007669"/>
    <property type="project" value="UniProtKB-KW"/>
</dbReference>
<keyword evidence="15" id="KW-0238">DNA-binding</keyword>
<feature type="domain" description="CRESS-DNA virus Rep endonuclease" evidence="17">
    <location>
        <begin position="1"/>
        <end position="104"/>
    </location>
</feature>
<keyword evidence="11" id="KW-0378">Hydrolase</keyword>
<sequence>MPRATSFVFTINNPTFNPKDLYILPLSPYIKYSIWQLENAPSTNTPHIQGYVEFTKRLRHNEFIKLTAATSIHCETRRGTPQQAQAYCSKSSTRLDGPWQTGEIPPPRIRKNTAGTRNDIHTLRDAVLMGQTDEQLLDSAPWGLARYYPFIQRTREIDRERRAAAQPFPHDLHIWQRDLIDELHGAVTDRKIIWFDDPIGGAGKSSFARHCAFNGAFYSRGGKTADVAYSFRQHISSHPETTISIFDFSRSGKEFDNYDIIEQIKDGLVVSSKYDSRTVIHVQQHLVVFANWPPDTTKLSADGWDIRPLSTEPIPDYVV</sequence>
<dbReference type="EMBL" id="MG748716">
    <property type="protein sequence ID" value="AWV57068.1"/>
    <property type="molecule type" value="Genomic_DNA"/>
</dbReference>
<comment type="subcellular location">
    <subcellularLocation>
        <location evidence="2">Host nucleus</location>
    </subcellularLocation>
</comment>
<evidence type="ECO:0000256" key="9">
    <source>
        <dbReference type="ARBA" id="ARBA00022741"/>
    </source>
</evidence>
<dbReference type="Gene3D" id="3.40.1310.20">
    <property type="match status" value="1"/>
</dbReference>
<dbReference type="GO" id="GO:0042025">
    <property type="term" value="C:host cell nucleus"/>
    <property type="evidence" value="ECO:0007669"/>
    <property type="project" value="UniProtKB-SubCell"/>
</dbReference>
<dbReference type="InterPro" id="IPR049912">
    <property type="entry name" value="CRESS_DNA_REP"/>
</dbReference>
<evidence type="ECO:0000256" key="8">
    <source>
        <dbReference type="ARBA" id="ARBA00022723"/>
    </source>
</evidence>
<dbReference type="Pfam" id="PF02407">
    <property type="entry name" value="Viral_Rep"/>
    <property type="match status" value="1"/>
</dbReference>
<dbReference type="GO" id="GO:0016787">
    <property type="term" value="F:hydrolase activity"/>
    <property type="evidence" value="ECO:0007669"/>
    <property type="project" value="UniProtKB-KW"/>
</dbReference>
<keyword evidence="8" id="KW-0479">Metal-binding</keyword>
<dbReference type="GO" id="GO:0004519">
    <property type="term" value="F:endonuclease activity"/>
    <property type="evidence" value="ECO:0007669"/>
    <property type="project" value="UniProtKB-KW"/>
</dbReference>
<evidence type="ECO:0000256" key="16">
    <source>
        <dbReference type="SAM" id="MobiDB-lite"/>
    </source>
</evidence>
<evidence type="ECO:0000313" key="18">
    <source>
        <dbReference type="EMBL" id="AWV57068.1"/>
    </source>
</evidence>
<evidence type="ECO:0000256" key="15">
    <source>
        <dbReference type="ARBA" id="ARBA00023125"/>
    </source>
</evidence>
<evidence type="ECO:0000256" key="7">
    <source>
        <dbReference type="ARBA" id="ARBA00022722"/>
    </source>
</evidence>
<evidence type="ECO:0000256" key="10">
    <source>
        <dbReference type="ARBA" id="ARBA00022759"/>
    </source>
</evidence>
<dbReference type="PROSITE" id="PS52020">
    <property type="entry name" value="CRESS_DNA_REP"/>
    <property type="match status" value="1"/>
</dbReference>
<evidence type="ECO:0000256" key="5">
    <source>
        <dbReference type="ARBA" id="ARBA00022695"/>
    </source>
</evidence>
<dbReference type="GO" id="GO:0004386">
    <property type="term" value="F:helicase activity"/>
    <property type="evidence" value="ECO:0007669"/>
    <property type="project" value="UniProtKB-KW"/>
</dbReference>
<evidence type="ECO:0000259" key="17">
    <source>
        <dbReference type="PROSITE" id="PS52020"/>
    </source>
</evidence>
<evidence type="ECO:0000256" key="4">
    <source>
        <dbReference type="ARBA" id="ARBA00022679"/>
    </source>
</evidence>
<evidence type="ECO:0000256" key="6">
    <source>
        <dbReference type="ARBA" id="ARBA00022705"/>
    </source>
</evidence>
<keyword evidence="3" id="KW-1048">Host nucleus</keyword>
<evidence type="ECO:0000256" key="11">
    <source>
        <dbReference type="ARBA" id="ARBA00022801"/>
    </source>
</evidence>
<feature type="region of interest" description="Disordered" evidence="16">
    <location>
        <begin position="88"/>
        <end position="114"/>
    </location>
</feature>
<protein>
    <submittedName>
        <fullName evidence="18">Replication-associated protein</fullName>
    </submittedName>
</protein>
<evidence type="ECO:0000256" key="12">
    <source>
        <dbReference type="ARBA" id="ARBA00022806"/>
    </source>
</evidence>
<evidence type="ECO:0000256" key="14">
    <source>
        <dbReference type="ARBA" id="ARBA00023124"/>
    </source>
</evidence>
<proteinExistence type="predicted"/>
<evidence type="ECO:0000256" key="13">
    <source>
        <dbReference type="ARBA" id="ARBA00022840"/>
    </source>
</evidence>
<keyword evidence="6" id="KW-0235">DNA replication</keyword>
<reference evidence="18" key="1">
    <citation type="journal article" date="2018" name="Arch. Virol.">
        <title>Identification and molecular characterization of a novel circular single-stranded DNA virus associated with yerba mate in Argentina.</title>
        <authorList>
            <person name="Bejerman N."/>
            <person name="de Breuil S."/>
            <person name="Nome C."/>
        </authorList>
    </citation>
    <scope>NUCLEOTIDE SEQUENCE</scope>
    <source>
        <strain evidence="18">Garupa</strain>
    </source>
</reference>
<dbReference type="GO" id="GO:0006260">
    <property type="term" value="P:DNA replication"/>
    <property type="evidence" value="ECO:0007669"/>
    <property type="project" value="UniProtKB-KW"/>
</dbReference>
<dbReference type="GO" id="GO:0003677">
    <property type="term" value="F:DNA binding"/>
    <property type="evidence" value="ECO:0007669"/>
    <property type="project" value="UniProtKB-KW"/>
</dbReference>
<evidence type="ECO:0000256" key="3">
    <source>
        <dbReference type="ARBA" id="ARBA00022562"/>
    </source>
</evidence>
<dbReference type="GO" id="GO:0016779">
    <property type="term" value="F:nucleotidyltransferase activity"/>
    <property type="evidence" value="ECO:0007669"/>
    <property type="project" value="UniProtKB-KW"/>
</dbReference>
<keyword evidence="10" id="KW-0255">Endonuclease</keyword>
<evidence type="ECO:0000256" key="1">
    <source>
        <dbReference type="ARBA" id="ARBA00001946"/>
    </source>
</evidence>
<name>A0A2Z4ELG8_9VIRU</name>
<keyword evidence="4" id="KW-0808">Transferase</keyword>
<accession>A0A2Z4ELG8</accession>
<keyword evidence="12" id="KW-0347">Helicase</keyword>
<evidence type="ECO:0000256" key="2">
    <source>
        <dbReference type="ARBA" id="ARBA00004147"/>
    </source>
</evidence>
<keyword evidence="13" id="KW-0067">ATP-binding</keyword>
<dbReference type="GO" id="GO:0005524">
    <property type="term" value="F:ATP binding"/>
    <property type="evidence" value="ECO:0007669"/>
    <property type="project" value="UniProtKB-KW"/>
</dbReference>
<organism evidence="18">
    <name type="scientific">Yerba mate-associated circular DNA virus 1</name>
    <dbReference type="NCBI Taxonomy" id="2219873"/>
    <lineage>
        <taxon>Viruses</taxon>
        <taxon>Monodnaviria</taxon>
        <taxon>Shotokuvirae</taxon>
        <taxon>Cressdnaviricota</taxon>
        <taxon>Arfiviricetes</taxon>
        <taxon>Mulpavirales</taxon>
        <taxon>Amesuviridae</taxon>
        <taxon>Yermavirus</taxon>
        <taxon>Yermavirus ilicis</taxon>
    </lineage>
</organism>
<comment type="cofactor">
    <cofactor evidence="1">
        <name>Mg(2+)</name>
        <dbReference type="ChEBI" id="CHEBI:18420"/>
    </cofactor>
</comment>
<keyword evidence="5" id="KW-0548">Nucleotidyltransferase</keyword>
<keyword evidence="14" id="KW-0190">Covalent protein-DNA linkage</keyword>